<dbReference type="GO" id="GO:0016846">
    <property type="term" value="F:carbon-sulfur lyase activity"/>
    <property type="evidence" value="ECO:0007669"/>
    <property type="project" value="InterPro"/>
</dbReference>
<comment type="similarity">
    <text evidence="1">Belongs to the Gfa family.</text>
</comment>
<dbReference type="Gene3D" id="3.90.1590.10">
    <property type="entry name" value="glutathione-dependent formaldehyde- activating enzyme (gfa)"/>
    <property type="match status" value="1"/>
</dbReference>
<dbReference type="PANTHER" id="PTHR33337:SF30">
    <property type="entry name" value="DUF636 DOMAIN PROTEIN (AFU_ORTHOLOGUE AFUA_1G03180)"/>
    <property type="match status" value="1"/>
</dbReference>
<dbReference type="InterPro" id="IPR006913">
    <property type="entry name" value="CENP-V/GFA"/>
</dbReference>
<dbReference type="EMBL" id="KV460217">
    <property type="protein sequence ID" value="OBT98340.2"/>
    <property type="molecule type" value="Genomic_DNA"/>
</dbReference>
<evidence type="ECO:0000259" key="5">
    <source>
        <dbReference type="PROSITE" id="PS51891"/>
    </source>
</evidence>
<keyword evidence="7" id="KW-1185">Reference proteome</keyword>
<feature type="domain" description="CENP-V/GFA" evidence="5">
    <location>
        <begin position="4"/>
        <end position="107"/>
    </location>
</feature>
<dbReference type="STRING" id="342668.A0A1B8GRB0"/>
<evidence type="ECO:0000256" key="3">
    <source>
        <dbReference type="ARBA" id="ARBA00022833"/>
    </source>
</evidence>
<dbReference type="AlphaFoldDB" id="A0A1B8GRB0"/>
<keyword evidence="2" id="KW-0479">Metal-binding</keyword>
<evidence type="ECO:0000313" key="6">
    <source>
        <dbReference type="EMBL" id="OBT98340.2"/>
    </source>
</evidence>
<dbReference type="Pfam" id="PF04828">
    <property type="entry name" value="GFA"/>
    <property type="match status" value="1"/>
</dbReference>
<keyword evidence="4" id="KW-0456">Lyase</keyword>
<reference evidence="7" key="2">
    <citation type="journal article" date="2018" name="Nat. Commun.">
        <title>Extreme sensitivity to ultraviolet light in the fungal pathogen causing white-nose syndrome of bats.</title>
        <authorList>
            <person name="Palmer J.M."/>
            <person name="Drees K.P."/>
            <person name="Foster J.T."/>
            <person name="Lindner D.L."/>
        </authorList>
    </citation>
    <scope>NUCLEOTIDE SEQUENCE [LARGE SCALE GENOMIC DNA]</scope>
    <source>
        <strain evidence="7">UAMH 10579</strain>
    </source>
</reference>
<evidence type="ECO:0000256" key="4">
    <source>
        <dbReference type="ARBA" id="ARBA00023239"/>
    </source>
</evidence>
<evidence type="ECO:0000313" key="7">
    <source>
        <dbReference type="Proteomes" id="UP000091956"/>
    </source>
</evidence>
<sequence>MSTQTGSCCCGNIKVTVTGEPVKNVLCHCLDCHKTSGSVFSHNALVLDKDFTLVSGTPKEFTKKGDSGGVITSHFCGDCGTTLWRSGDFFPGGKIVKTGIIDDLTWVGERQATGELFPERKTAWIPNLVKS</sequence>
<evidence type="ECO:0000256" key="2">
    <source>
        <dbReference type="ARBA" id="ARBA00022723"/>
    </source>
</evidence>
<dbReference type="PANTHER" id="PTHR33337">
    <property type="entry name" value="GFA DOMAIN-CONTAINING PROTEIN"/>
    <property type="match status" value="1"/>
</dbReference>
<accession>A0A1B8GRB0</accession>
<dbReference type="Proteomes" id="UP000091956">
    <property type="component" value="Unassembled WGS sequence"/>
</dbReference>
<dbReference type="InterPro" id="IPR011057">
    <property type="entry name" value="Mss4-like_sf"/>
</dbReference>
<proteinExistence type="inferred from homology"/>
<protein>
    <recommendedName>
        <fullName evidence="5">CENP-V/GFA domain-containing protein</fullName>
    </recommendedName>
</protein>
<dbReference type="GO" id="GO:0046872">
    <property type="term" value="F:metal ion binding"/>
    <property type="evidence" value="ECO:0007669"/>
    <property type="project" value="UniProtKB-KW"/>
</dbReference>
<dbReference type="PROSITE" id="PS51891">
    <property type="entry name" value="CENP_V_GFA"/>
    <property type="match status" value="1"/>
</dbReference>
<organism evidence="6 7">
    <name type="scientific">Pseudogymnoascus verrucosus</name>
    <dbReference type="NCBI Taxonomy" id="342668"/>
    <lineage>
        <taxon>Eukaryota</taxon>
        <taxon>Fungi</taxon>
        <taxon>Dikarya</taxon>
        <taxon>Ascomycota</taxon>
        <taxon>Pezizomycotina</taxon>
        <taxon>Leotiomycetes</taxon>
        <taxon>Thelebolales</taxon>
        <taxon>Thelebolaceae</taxon>
        <taxon>Pseudogymnoascus</taxon>
    </lineage>
</organism>
<dbReference type="RefSeq" id="XP_059319848.1">
    <property type="nucleotide sequence ID" value="XM_059463499.1"/>
</dbReference>
<keyword evidence="3" id="KW-0862">Zinc</keyword>
<dbReference type="SUPFAM" id="SSF51316">
    <property type="entry name" value="Mss4-like"/>
    <property type="match status" value="1"/>
</dbReference>
<reference evidence="6 7" key="1">
    <citation type="submission" date="2016-03" db="EMBL/GenBank/DDBJ databases">
        <title>Comparative genomics of Pseudogymnoascus destructans, the fungus causing white-nose syndrome of bats.</title>
        <authorList>
            <person name="Palmer J.M."/>
            <person name="Drees K.P."/>
            <person name="Foster J.T."/>
            <person name="Lindner D.L."/>
        </authorList>
    </citation>
    <scope>NUCLEOTIDE SEQUENCE [LARGE SCALE GENOMIC DNA]</scope>
    <source>
        <strain evidence="6 7">UAMH 10579</strain>
    </source>
</reference>
<dbReference type="GeneID" id="28836437"/>
<name>A0A1B8GRB0_9PEZI</name>
<evidence type="ECO:0000256" key="1">
    <source>
        <dbReference type="ARBA" id="ARBA00005495"/>
    </source>
</evidence>
<gene>
    <name evidence="6" type="ORF">VE01_03051</name>
</gene>